<dbReference type="Proteomes" id="UP000305457">
    <property type="component" value="Chromosome"/>
</dbReference>
<dbReference type="SUPFAM" id="SSF47729">
    <property type="entry name" value="IHF-like DNA-binding proteins"/>
    <property type="match status" value="1"/>
</dbReference>
<reference evidence="5 7" key="1">
    <citation type="submission" date="2019-06" db="EMBL/GenBank/DDBJ databases">
        <title>Mycoplasma nasistruthionis sp. nov. str Ms03.</title>
        <authorList>
            <person name="Botes A."/>
        </authorList>
    </citation>
    <scope>NUCLEOTIDE SEQUENCE [LARGE SCALE GENOMIC DNA]</scope>
    <source>
        <strain evidence="5 7">Ms03</strain>
    </source>
</reference>
<evidence type="ECO:0000313" key="7">
    <source>
        <dbReference type="Proteomes" id="UP000315201"/>
    </source>
</evidence>
<dbReference type="InterPro" id="IPR010992">
    <property type="entry name" value="IHF-like_DNA-bd_dom_sf"/>
</dbReference>
<dbReference type="EMBL" id="CP040825">
    <property type="protein sequence ID" value="QCZ36530.1"/>
    <property type="molecule type" value="Genomic_DNA"/>
</dbReference>
<dbReference type="GO" id="GO:0003677">
    <property type="term" value="F:DNA binding"/>
    <property type="evidence" value="ECO:0007669"/>
    <property type="project" value="UniProtKB-KW"/>
</dbReference>
<dbReference type="Gene3D" id="4.10.520.10">
    <property type="entry name" value="IHF-like DNA-binding proteins"/>
    <property type="match status" value="1"/>
</dbReference>
<evidence type="ECO:0000313" key="5">
    <source>
        <dbReference type="EMBL" id="QDF64825.1"/>
    </source>
</evidence>
<dbReference type="AlphaFoldDB" id="A0A4Y6I5D2"/>
<sequence>MTKKEFLTEVADRTELSPKDVETVFDAMVFVLKEQLIMEDKVRLSQLGIFSTTVKPARTMVNKFKKSEEDSDYIEIPQKRVVKWTPSKYLKELVDFKA</sequence>
<dbReference type="Pfam" id="PF00216">
    <property type="entry name" value="Bac_DNA_binding"/>
    <property type="match status" value="1"/>
</dbReference>
<dbReference type="SMART" id="SM00411">
    <property type="entry name" value="BHL"/>
    <property type="match status" value="1"/>
</dbReference>
<dbReference type="PANTHER" id="PTHR33175">
    <property type="entry name" value="DNA-BINDING PROTEIN HU"/>
    <property type="match status" value="1"/>
</dbReference>
<name>A0A4Y6I5D2_9MOLU</name>
<accession>A0A5B7XVG7</accession>
<protein>
    <submittedName>
        <fullName evidence="5">HU family DNA-binding protein</fullName>
    </submittedName>
</protein>
<evidence type="ECO:0000313" key="6">
    <source>
        <dbReference type="Proteomes" id="UP000305457"/>
    </source>
</evidence>
<evidence type="ECO:0000256" key="1">
    <source>
        <dbReference type="ARBA" id="ARBA00023067"/>
    </source>
</evidence>
<gene>
    <name evidence="4" type="ORF">FG904_00650</name>
    <name evidence="5" type="ORF">FIV53_00655</name>
</gene>
<accession>A0A4Y6I5D2</accession>
<evidence type="ECO:0000256" key="2">
    <source>
        <dbReference type="ARBA" id="ARBA00023125"/>
    </source>
</evidence>
<dbReference type="KEGG" id="mnh:FG904_00650"/>
<evidence type="ECO:0000256" key="3">
    <source>
        <dbReference type="RuleBase" id="RU003939"/>
    </source>
</evidence>
<evidence type="ECO:0000313" key="4">
    <source>
        <dbReference type="EMBL" id="QCZ36530.1"/>
    </source>
</evidence>
<keyword evidence="2 5" id="KW-0238">DNA-binding</keyword>
<dbReference type="EMBL" id="CP041147">
    <property type="protein sequence ID" value="QDF64825.1"/>
    <property type="molecule type" value="Genomic_DNA"/>
</dbReference>
<dbReference type="GO" id="GO:0030261">
    <property type="term" value="P:chromosome condensation"/>
    <property type="evidence" value="ECO:0007669"/>
    <property type="project" value="UniProtKB-KW"/>
</dbReference>
<organism evidence="5 7">
    <name type="scientific">Mycoplasma nasistruthionis</name>
    <dbReference type="NCBI Taxonomy" id="353852"/>
    <lineage>
        <taxon>Bacteria</taxon>
        <taxon>Bacillati</taxon>
        <taxon>Mycoplasmatota</taxon>
        <taxon>Mollicutes</taxon>
        <taxon>Mycoplasmataceae</taxon>
        <taxon>Mycoplasma</taxon>
    </lineage>
</organism>
<keyword evidence="1" id="KW-0226">DNA condensation</keyword>
<dbReference type="InterPro" id="IPR000119">
    <property type="entry name" value="Hist_DNA-bd"/>
</dbReference>
<comment type="similarity">
    <text evidence="3">Belongs to the bacterial histone-like protein family.</text>
</comment>
<dbReference type="OrthoDB" id="399230at2"/>
<dbReference type="PANTHER" id="PTHR33175:SF3">
    <property type="entry name" value="DNA-BINDING PROTEIN HU-BETA"/>
    <property type="match status" value="1"/>
</dbReference>
<proteinExistence type="inferred from homology"/>
<dbReference type="Proteomes" id="UP000315201">
    <property type="component" value="Chromosome"/>
</dbReference>
<dbReference type="CDD" id="cd00591">
    <property type="entry name" value="HU_IHF"/>
    <property type="match status" value="1"/>
</dbReference>
<dbReference type="GO" id="GO:0030527">
    <property type="term" value="F:structural constituent of chromatin"/>
    <property type="evidence" value="ECO:0007669"/>
    <property type="project" value="InterPro"/>
</dbReference>
<reference evidence="4 6" key="2">
    <citation type="submission" date="2019-06" db="EMBL/GenBank/DDBJ databases">
        <title>Mycoplasma sp. 2F1A isolated from ostrich.</title>
        <authorList>
            <person name="Spergser J."/>
        </authorList>
    </citation>
    <scope>NUCLEOTIDE SEQUENCE [LARGE SCALE GENOMIC DNA]</scope>
    <source>
        <strain evidence="4 6">2F1A</strain>
    </source>
</reference>
<keyword evidence="7" id="KW-1185">Reference proteome</keyword>
<dbReference type="GO" id="GO:0005829">
    <property type="term" value="C:cytosol"/>
    <property type="evidence" value="ECO:0007669"/>
    <property type="project" value="TreeGrafter"/>
</dbReference>